<keyword evidence="1" id="KW-0547">Nucleotide-binding</keyword>
<dbReference type="EMBL" id="JALKII010000011">
    <property type="protein sequence ID" value="MCK0538645.1"/>
    <property type="molecule type" value="Genomic_DNA"/>
</dbReference>
<accession>A0ABT0E9Z1</accession>
<proteinExistence type="inferred from homology"/>
<evidence type="ECO:0000313" key="3">
    <source>
        <dbReference type="Proteomes" id="UP001165524"/>
    </source>
</evidence>
<keyword evidence="1" id="KW-0067">ATP-binding</keyword>
<comment type="catalytic activity">
    <reaction evidence="1">
        <text>1,6-anhydro-N-acetyl-beta-muramate + ATP + H2O = N-acetyl-D-muramate 6-phosphate + ADP + H(+)</text>
        <dbReference type="Rhea" id="RHEA:24952"/>
        <dbReference type="ChEBI" id="CHEBI:15377"/>
        <dbReference type="ChEBI" id="CHEBI:15378"/>
        <dbReference type="ChEBI" id="CHEBI:30616"/>
        <dbReference type="ChEBI" id="CHEBI:58690"/>
        <dbReference type="ChEBI" id="CHEBI:58722"/>
        <dbReference type="ChEBI" id="CHEBI:456216"/>
        <dbReference type="EC" id="2.7.1.170"/>
    </reaction>
</comment>
<comment type="pathway">
    <text evidence="1">Amino-sugar metabolism; 1,6-anhydro-N-acetylmuramate degradation.</text>
</comment>
<dbReference type="Pfam" id="PF03702">
    <property type="entry name" value="AnmK"/>
    <property type="match status" value="1"/>
</dbReference>
<evidence type="ECO:0000313" key="2">
    <source>
        <dbReference type="EMBL" id="MCK0538645.1"/>
    </source>
</evidence>
<keyword evidence="3" id="KW-1185">Reference proteome</keyword>
<comment type="similarity">
    <text evidence="1">Belongs to the anhydro-N-acetylmuramic acid kinase family.</text>
</comment>
<name>A0ABT0E9Z1_9GAMM</name>
<dbReference type="Gene3D" id="3.30.420.40">
    <property type="match status" value="2"/>
</dbReference>
<gene>
    <name evidence="1" type="primary">anmK</name>
    <name evidence="2" type="ORF">MU846_13100</name>
</gene>
<dbReference type="EC" id="2.7.1.170" evidence="1"/>
<comment type="pathway">
    <text evidence="1">Cell wall biogenesis; peptidoglycan recycling.</text>
</comment>
<dbReference type="CDD" id="cd24050">
    <property type="entry name" value="ASKHA_NBD_ANMK"/>
    <property type="match status" value="1"/>
</dbReference>
<comment type="caution">
    <text evidence="2">The sequence shown here is derived from an EMBL/GenBank/DDBJ whole genome shotgun (WGS) entry which is preliminary data.</text>
</comment>
<comment type="function">
    <text evidence="1">Catalyzes the specific phosphorylation of 1,6-anhydro-N-acetylmuramic acid (anhMurNAc) with the simultaneous cleavage of the 1,6-anhydro ring, generating MurNAc-6-P. Is required for the utilization of anhMurNAc either imported from the medium or derived from its own cell wall murein, and thus plays a role in cell wall recycling.</text>
</comment>
<dbReference type="NCBIfam" id="NF007139">
    <property type="entry name" value="PRK09585.1-3"/>
    <property type="match status" value="1"/>
</dbReference>
<dbReference type="Proteomes" id="UP001165524">
    <property type="component" value="Unassembled WGS sequence"/>
</dbReference>
<evidence type="ECO:0000256" key="1">
    <source>
        <dbReference type="HAMAP-Rule" id="MF_01270"/>
    </source>
</evidence>
<keyword evidence="1" id="KW-0119">Carbohydrate metabolism</keyword>
<organism evidence="2 3">
    <name type="scientific">Alcanivorax quisquiliarum</name>
    <dbReference type="NCBI Taxonomy" id="2933565"/>
    <lineage>
        <taxon>Bacteria</taxon>
        <taxon>Pseudomonadati</taxon>
        <taxon>Pseudomonadota</taxon>
        <taxon>Gammaproteobacteria</taxon>
        <taxon>Oceanospirillales</taxon>
        <taxon>Alcanivoracaceae</taxon>
        <taxon>Alcanivorax</taxon>
    </lineage>
</organism>
<dbReference type="GO" id="GO:0016301">
    <property type="term" value="F:kinase activity"/>
    <property type="evidence" value="ECO:0007669"/>
    <property type="project" value="UniProtKB-KW"/>
</dbReference>
<dbReference type="PANTHER" id="PTHR30605:SF0">
    <property type="entry name" value="ANHYDRO-N-ACETYLMURAMIC ACID KINASE"/>
    <property type="match status" value="1"/>
</dbReference>
<reference evidence="2" key="1">
    <citation type="submission" date="2022-04" db="EMBL/GenBank/DDBJ databases">
        <title>Alcanivorax sp. CY1518 draft genome sequence.</title>
        <authorList>
            <person name="Zhao G."/>
            <person name="An M."/>
        </authorList>
    </citation>
    <scope>NUCLEOTIDE SEQUENCE</scope>
    <source>
        <strain evidence="2">CY1518</strain>
    </source>
</reference>
<keyword evidence="1 2" id="KW-0808">Transferase</keyword>
<sequence length="353" mass="37008">MSGTSADAIDAVLVQIDANRCHQLAHTSLALDDATHDAILALNGSGPDEIERLGALHVHLGERFAEAAQAVLAQAGRPSSDIIAIGSHGQTLRHRPAIGFSLQIGSADIIAARTGITTIADFRNRDIALGGQGAPLVPRYHQAMLAQQGERRAVVNIGGMANVTLLDGGKLVAGFDTGPGNVLLDLWCRQHTGARFDRDGAWGAEGQPLAPLLQRLLDEPYFRLPHPKSTGRELFSAGWLAARLHGSERPEDVQATLAAFTAHTVADAVAHFSPDKVLVCGGGVFNRQLMAALATTLPGAAVHSTAEQGLDPMTIEASAFAWLAWAHLNGVAGNAPQVTGARRDTILGACYPA</sequence>
<dbReference type="SUPFAM" id="SSF53067">
    <property type="entry name" value="Actin-like ATPase domain"/>
    <property type="match status" value="1"/>
</dbReference>
<keyword evidence="1 2" id="KW-0418">Kinase</keyword>
<dbReference type="HAMAP" id="MF_01270">
    <property type="entry name" value="AnhMurNAc_kinase"/>
    <property type="match status" value="1"/>
</dbReference>
<feature type="binding site" evidence="1">
    <location>
        <begin position="3"/>
        <end position="10"/>
    </location>
    <ligand>
        <name>ATP</name>
        <dbReference type="ChEBI" id="CHEBI:30616"/>
    </ligand>
</feature>
<dbReference type="InterPro" id="IPR005338">
    <property type="entry name" value="Anhydro_N_Ac-Mur_kinase"/>
</dbReference>
<dbReference type="InterPro" id="IPR043129">
    <property type="entry name" value="ATPase_NBD"/>
</dbReference>
<protein>
    <recommendedName>
        <fullName evidence="1">Anhydro-N-acetylmuramic acid kinase</fullName>
        <ecNumber evidence="1">2.7.1.170</ecNumber>
    </recommendedName>
    <alternativeName>
        <fullName evidence="1">AnhMurNAc kinase</fullName>
    </alternativeName>
</protein>
<dbReference type="PANTHER" id="PTHR30605">
    <property type="entry name" value="ANHYDRO-N-ACETYLMURAMIC ACID KINASE"/>
    <property type="match status" value="1"/>
</dbReference>